<feature type="compositionally biased region" description="Basic and acidic residues" evidence="2">
    <location>
        <begin position="360"/>
        <end position="386"/>
    </location>
</feature>
<sequence length="1629" mass="177645">MAPGDEKGGAAEDGGVDFDMAKIMAIQLKEMTQSHGPLDPTVKELFSSCQTEQQRLAAVATEAVDRNDMKRYDQISDVLEMLAESISIYEALRASETTTSFAPQRDSHSASHKKEASSRRRKGSKTPGEEARVSVPTAPREKREKSQRRHEERRVGEESRREHRDGKRRESGTGVGSKHKRKPRDGGQEERGETQRPLTQRGEERRRKEVGRDSEKGRDETWAAWPETDVFAVDPFFPGEKDLDWGRAMENPRNAHGEQPTRRESEREPEAWPHSSAPPTSSRDRATRRPTGWCGPPPSTSLWSEEGSAASDTPETPREEEKRRTRDTGRTTEMAMERNLKSEDAGRVWRAPGSDGSLACRDRFRSPRGRESEPGRRRRGSHDSRPRPPSVSSLSASSRSDREDSLAGVFSAPDATSSWAVHLVVHRALFLPIAASGTYAVVASLLSGRDSPPSASESDGVSEGRKAKSKRRLRAAARVAARAVSSARSSNSSGECVWEETLVLPLCLSARSSRAEKLRELRLSAVRLEIADAQSKGRPLATANQPVSLAPLAAEAQWNGSVALHSSRGGNGSLSFSLFLDKRREKSASFGAGAARAEARRQRRDKGRERARATSDEESPFFEAPVGDTGGQADRRDSWGRERDGEQSLGGRAENRAGTPAGAWGEGVSSGLNNGVFGESRPGGYGVPSGNPFTSSVWAQAPAEPHALQSQNERLVQQIQQLQQLLLASQQREHSLQAQLQASQVYTQQVLQVLSAAQAGLKQREGEGEKFRESAQALETAQRELCTVRDELRERVDEVRDEANAKARMKKTLESQNVELEKLRTKLAEQADLLRDARERLAIQRRRCARLRDDLVEADELTELVKGQLSLSQSQEKEQQRQILALAYCLGVASGPERGSDGALGSRDDEAWWLQRKETPPPSSLALPRLLALPDAPHASLGSQQPSRRRVDRERRSRGDPGRSSGSRFLIRECSELTDARSNGVHRGVSRPHKLAAGCLRGEQLPRLETPEGRRGRFSPGAEGGERRTESEGESSRRRSVSGGDSDETDGDREDHLESTTIEDWRLTPTVLISLQRASQRAAHLFASHARNQFPLASPPAFLSLPLQSSPCSLLQHQLLTTLFQQAVLEQKKGTGDDFLLYETDAIQVFWASRFLPPCRSSCSPRPSSLFASSLCAASAALAQLASRAFATHSLPDDSPGAALAAAARAWAKDRADADQRERERRLDLPSDGAVAERDTGFEAGCGVACGCLFALSLRASAGQALQIVELRLEREVFGSQGAFVSLEGGIEQATLLPRASPLTLFGSALVAGPYRQAPIVRLSYLLPDSVRREIRLRLPLPPAAFCFPYRMRPHAFVRAWEALHQSSTSLICDKLKPAFFSPAGRTGLGSPYTSLVHACTLSNSFASLPGLDRRTSRNVVAAGYFPVSARSEQRLASSLLGDNRIGGNPARKSLHAPWDSATDRSSDELADLSDQASDDTALSFSSPSFRPRKASASAFATQAPHAPRWPHAREEAPLSSAFLPCLLRVELLSLSAALSAGVLPALPSASGPTSRIRTSPRAGTPTSLARWTAQPVSSAATACARIEVRCPDEEIRQSVVETLAELLMDEELLVTLSPVASAQGPLSS</sequence>
<feature type="region of interest" description="Disordered" evidence="2">
    <location>
        <begin position="1441"/>
        <end position="1491"/>
    </location>
</feature>
<dbReference type="OMA" id="CARIEVR"/>
<dbReference type="EMBL" id="LN714483">
    <property type="protein sequence ID" value="CEL67722.1"/>
    <property type="molecule type" value="Genomic_DNA"/>
</dbReference>
<feature type="region of interest" description="Disordered" evidence="2">
    <location>
        <begin position="590"/>
        <end position="667"/>
    </location>
</feature>
<feature type="region of interest" description="Disordered" evidence="2">
    <location>
        <begin position="935"/>
        <end position="971"/>
    </location>
</feature>
<gene>
    <name evidence="4" type="ORF">BN1204_035150</name>
    <name evidence="3" type="ORF">NCLIV_035150</name>
</gene>
<dbReference type="VEuPathDB" id="ToxoDB:NCLIV_035150"/>
<dbReference type="OrthoDB" id="347991at2759"/>
<feature type="compositionally biased region" description="Basic and acidic residues" evidence="2">
    <location>
        <begin position="633"/>
        <end position="646"/>
    </location>
</feature>
<dbReference type="GeneID" id="13443223"/>
<evidence type="ECO:0000313" key="4">
    <source>
        <dbReference type="EMBL" id="CEL67722.1"/>
    </source>
</evidence>
<dbReference type="Proteomes" id="UP000007494">
    <property type="component" value="Chromosome VIII"/>
</dbReference>
<accession>F0VJ22</accession>
<evidence type="ECO:0000256" key="2">
    <source>
        <dbReference type="SAM" id="MobiDB-lite"/>
    </source>
</evidence>
<reference evidence="5" key="3">
    <citation type="journal article" date="2012" name="PLoS Pathog.">
        <title>Comparative genomics of the apicomplexan parasites Toxoplasma gondii and Neospora caninum: Coccidia differing in host range and transmission strategy.</title>
        <authorList>
            <person name="Reid A.J."/>
            <person name="Vermont S.J."/>
            <person name="Cotton J.A."/>
            <person name="Harris D."/>
            <person name="Hill-Cawthorne G.A."/>
            <person name="Konen-Waisman S."/>
            <person name="Latham S.M."/>
            <person name="Mourier T."/>
            <person name="Norton R."/>
            <person name="Quail M.A."/>
            <person name="Sanders M."/>
            <person name="Shanmugam D."/>
            <person name="Sohal A."/>
            <person name="Wasmuth J.D."/>
            <person name="Brunk B."/>
            <person name="Grigg M.E."/>
            <person name="Howard J.C."/>
            <person name="Parkinson J."/>
            <person name="Roos D.S."/>
            <person name="Trees A.J."/>
            <person name="Berriman M."/>
            <person name="Pain A."/>
            <person name="Wastling J.M."/>
        </authorList>
    </citation>
    <scope>NUCLEOTIDE SEQUENCE [LARGE SCALE GENOMIC DNA]</scope>
    <source>
        <strain evidence="5">Liverpool</strain>
    </source>
</reference>
<feature type="compositionally biased region" description="Basic and acidic residues" evidence="2">
    <location>
        <begin position="139"/>
        <end position="171"/>
    </location>
</feature>
<feature type="compositionally biased region" description="Basic and acidic residues" evidence="2">
    <location>
        <begin position="315"/>
        <end position="347"/>
    </location>
</feature>
<dbReference type="eggNOG" id="ENOG502QZ24">
    <property type="taxonomic scope" value="Eukaryota"/>
</dbReference>
<keyword evidence="1" id="KW-0175">Coiled coil</keyword>
<feature type="coiled-coil region" evidence="1">
    <location>
        <begin position="708"/>
        <end position="739"/>
    </location>
</feature>
<proteinExistence type="predicted"/>
<feature type="compositionally biased region" description="Basic and acidic residues" evidence="2">
    <location>
        <begin position="253"/>
        <end position="271"/>
    </location>
</feature>
<feature type="compositionally biased region" description="Basic and acidic residues" evidence="2">
    <location>
        <begin position="606"/>
        <end position="615"/>
    </location>
</feature>
<feature type="region of interest" description="Disordered" evidence="2">
    <location>
        <begin position="448"/>
        <end position="472"/>
    </location>
</feature>
<feature type="compositionally biased region" description="Basic and acidic residues" evidence="2">
    <location>
        <begin position="105"/>
        <end position="118"/>
    </location>
</feature>
<feature type="compositionally biased region" description="Basic and acidic residues" evidence="2">
    <location>
        <begin position="184"/>
        <end position="194"/>
    </location>
</feature>
<feature type="compositionally biased region" description="Polar residues" evidence="2">
    <location>
        <begin position="1475"/>
        <end position="1489"/>
    </location>
</feature>
<feature type="region of interest" description="Disordered" evidence="2">
    <location>
        <begin position="997"/>
        <end position="1061"/>
    </location>
</feature>
<keyword evidence="5" id="KW-1185">Reference proteome</keyword>
<feature type="coiled-coil region" evidence="1">
    <location>
        <begin position="782"/>
        <end position="854"/>
    </location>
</feature>
<name>F0VJ22_NEOCL</name>
<evidence type="ECO:0000313" key="5">
    <source>
        <dbReference type="Proteomes" id="UP000007494"/>
    </source>
</evidence>
<dbReference type="InParanoid" id="F0VJ22"/>
<evidence type="ECO:0000313" key="3">
    <source>
        <dbReference type="EMBL" id="CBZ53733.1"/>
    </source>
</evidence>
<dbReference type="RefSeq" id="XP_003883765.1">
    <property type="nucleotide sequence ID" value="XM_003883716.1"/>
</dbReference>
<evidence type="ECO:0000256" key="1">
    <source>
        <dbReference type="SAM" id="Coils"/>
    </source>
</evidence>
<organism evidence="3 5">
    <name type="scientific">Neospora caninum (strain Liverpool)</name>
    <dbReference type="NCBI Taxonomy" id="572307"/>
    <lineage>
        <taxon>Eukaryota</taxon>
        <taxon>Sar</taxon>
        <taxon>Alveolata</taxon>
        <taxon>Apicomplexa</taxon>
        <taxon>Conoidasida</taxon>
        <taxon>Coccidia</taxon>
        <taxon>Eucoccidiorida</taxon>
        <taxon>Eimeriorina</taxon>
        <taxon>Sarcocystidae</taxon>
        <taxon>Neospora</taxon>
    </lineage>
</organism>
<reference evidence="3" key="2">
    <citation type="submission" date="2011-03" db="EMBL/GenBank/DDBJ databases">
        <title>Comparative genomics and transcriptomics of Neospora caninum and Toxoplasma gondii.</title>
        <authorList>
            <person name="Reid A.J."/>
            <person name="Sohal A."/>
            <person name="Harris D."/>
            <person name="Quail M."/>
            <person name="Sanders M."/>
            <person name="Berriman M."/>
            <person name="Wastling J.M."/>
            <person name="Pain A."/>
        </authorList>
    </citation>
    <scope>NUCLEOTIDE SEQUENCE</scope>
    <source>
        <strain evidence="3">Liverpool</strain>
    </source>
</reference>
<protein>
    <submittedName>
        <fullName evidence="3">Uncharacterized protein</fullName>
    </submittedName>
</protein>
<reference evidence="3" key="1">
    <citation type="submission" date="2011-02" db="EMBL/GenBank/DDBJ databases">
        <authorList>
            <person name="Aslett M."/>
        </authorList>
    </citation>
    <scope>NUCLEOTIDE SEQUENCE</scope>
    <source>
        <strain evidence="3">Liverpool</strain>
    </source>
</reference>
<reference evidence="4" key="4">
    <citation type="journal article" date="2015" name="PLoS ONE">
        <title>Comprehensive Evaluation of Toxoplasma gondii VEG and Neospora caninum LIV Genomes with Tachyzoite Stage Transcriptome and Proteome Defines Novel Transcript Features.</title>
        <authorList>
            <person name="Ramaprasad A."/>
            <person name="Mourier T."/>
            <person name="Naeem R."/>
            <person name="Malas T.B."/>
            <person name="Moussa E."/>
            <person name="Panigrahi A."/>
            <person name="Vermont S.J."/>
            <person name="Otto T.D."/>
            <person name="Wastling J."/>
            <person name="Pain A."/>
        </authorList>
    </citation>
    <scope>NUCLEOTIDE SEQUENCE</scope>
    <source>
        <strain evidence="4">Liverpool</strain>
    </source>
</reference>
<feature type="compositionally biased region" description="Basic and acidic residues" evidence="2">
    <location>
        <begin position="201"/>
        <end position="221"/>
    </location>
</feature>
<feature type="compositionally biased region" description="Basic and acidic residues" evidence="2">
    <location>
        <begin position="1024"/>
        <end position="1037"/>
    </location>
</feature>
<feature type="compositionally biased region" description="Basic and acidic residues" evidence="2">
    <location>
        <begin position="949"/>
        <end position="961"/>
    </location>
</feature>
<feature type="compositionally biased region" description="Basic and acidic residues" evidence="2">
    <location>
        <begin position="1004"/>
        <end position="1015"/>
    </location>
</feature>
<dbReference type="EMBL" id="FR823390">
    <property type="protein sequence ID" value="CBZ53733.1"/>
    <property type="molecule type" value="Genomic_DNA"/>
</dbReference>
<feature type="region of interest" description="Disordered" evidence="2">
    <location>
        <begin position="98"/>
        <end position="401"/>
    </location>
</feature>